<comment type="caution">
    <text evidence="3">The sequence shown here is derived from an EMBL/GenBank/DDBJ whole genome shotgun (WGS) entry which is preliminary data.</text>
</comment>
<reference evidence="3 4" key="1">
    <citation type="journal article" date="2021" name="Elife">
        <title>Chloroplast acquisition without the gene transfer in kleptoplastic sea slugs, Plakobranchus ocellatus.</title>
        <authorList>
            <person name="Maeda T."/>
            <person name="Takahashi S."/>
            <person name="Yoshida T."/>
            <person name="Shimamura S."/>
            <person name="Takaki Y."/>
            <person name="Nagai Y."/>
            <person name="Toyoda A."/>
            <person name="Suzuki Y."/>
            <person name="Arimoto A."/>
            <person name="Ishii H."/>
            <person name="Satoh N."/>
            <person name="Nishiyama T."/>
            <person name="Hasebe M."/>
            <person name="Maruyama T."/>
            <person name="Minagawa J."/>
            <person name="Obokata J."/>
            <person name="Shigenobu S."/>
        </authorList>
    </citation>
    <scope>NUCLEOTIDE SEQUENCE [LARGE SCALE GENOMIC DNA]</scope>
</reference>
<feature type="chain" id="PRO_5043539830" evidence="2">
    <location>
        <begin position="18"/>
        <end position="487"/>
    </location>
</feature>
<keyword evidence="4" id="KW-1185">Reference proteome</keyword>
<organism evidence="3 4">
    <name type="scientific">Elysia marginata</name>
    <dbReference type="NCBI Taxonomy" id="1093978"/>
    <lineage>
        <taxon>Eukaryota</taxon>
        <taxon>Metazoa</taxon>
        <taxon>Spiralia</taxon>
        <taxon>Lophotrochozoa</taxon>
        <taxon>Mollusca</taxon>
        <taxon>Gastropoda</taxon>
        <taxon>Heterobranchia</taxon>
        <taxon>Euthyneura</taxon>
        <taxon>Panpulmonata</taxon>
        <taxon>Sacoglossa</taxon>
        <taxon>Placobranchoidea</taxon>
        <taxon>Plakobranchidae</taxon>
        <taxon>Elysia</taxon>
    </lineage>
</organism>
<feature type="signal peptide" evidence="2">
    <location>
        <begin position="1"/>
        <end position="17"/>
    </location>
</feature>
<accession>A0AAV4FLV8</accession>
<dbReference type="EMBL" id="BMAT01000847">
    <property type="protein sequence ID" value="GFR74423.1"/>
    <property type="molecule type" value="Genomic_DNA"/>
</dbReference>
<evidence type="ECO:0000256" key="1">
    <source>
        <dbReference type="SAM" id="MobiDB-lite"/>
    </source>
</evidence>
<feature type="region of interest" description="Disordered" evidence="1">
    <location>
        <begin position="327"/>
        <end position="399"/>
    </location>
</feature>
<protein>
    <submittedName>
        <fullName evidence="3">Uncharacterized protein</fullName>
    </submittedName>
</protein>
<sequence>MFVVSFVFLLVTQSVAGLESEVKNCGPSESCNDRASSSTVPDDQPLVHLDLLTPVVDMRFYVRATLIVSLAEDHWYHRAFRFAGVDLECVVDEWRFCQNPVDVPESWTCACSNKRVVGTSIMYRLFWYFPTVSAEYHGKEINASLEGEKLASGTMEVVDFTTSPAASDILCKNTHKQFSWSFTPSSKTLMSLFQVVGIEWFHIVQAKTMRSRLVARVKYDGNRNACEAVEGVGSCDGAQKISGLWRIYPTSVEARRDLIVSGVELGGQAITVLGQNPFLVRGQGEIPTTKLLIGNIPISVAESEIMDALGALGVALRSPIKDEHYRDEMGGLTRFKSGRREQSSSENGGGTNLAQTNEGNGRELVGNSESSVTAPDNSKQKVNRSATQRDEVSVHNSEKTAMIERARRVLISKQTTLDAFGAGVRRTRSAEGRTKRALNTPFEKERKKQKGERKEGGKECVSLEVNSEVEREKSPPVDWYDSEDAEA</sequence>
<keyword evidence="2" id="KW-0732">Signal</keyword>
<feature type="region of interest" description="Disordered" evidence="1">
    <location>
        <begin position="422"/>
        <end position="487"/>
    </location>
</feature>
<evidence type="ECO:0000256" key="2">
    <source>
        <dbReference type="SAM" id="SignalP"/>
    </source>
</evidence>
<evidence type="ECO:0000313" key="4">
    <source>
        <dbReference type="Proteomes" id="UP000762676"/>
    </source>
</evidence>
<gene>
    <name evidence="3" type="ORF">ElyMa_000429700</name>
</gene>
<proteinExistence type="predicted"/>
<name>A0AAV4FLV8_9GAST</name>
<feature type="compositionally biased region" description="Basic and acidic residues" evidence="1">
    <location>
        <begin position="387"/>
        <end position="399"/>
    </location>
</feature>
<feature type="compositionally biased region" description="Polar residues" evidence="1">
    <location>
        <begin position="367"/>
        <end position="377"/>
    </location>
</feature>
<feature type="compositionally biased region" description="Basic and acidic residues" evidence="1">
    <location>
        <begin position="442"/>
        <end position="458"/>
    </location>
</feature>
<dbReference type="AlphaFoldDB" id="A0AAV4FLV8"/>
<evidence type="ECO:0000313" key="3">
    <source>
        <dbReference type="EMBL" id="GFR74423.1"/>
    </source>
</evidence>
<dbReference type="Proteomes" id="UP000762676">
    <property type="component" value="Unassembled WGS sequence"/>
</dbReference>